<dbReference type="AlphaFoldDB" id="A0A3M6TZ28"/>
<name>A0A3M6TZ28_POCDA</name>
<gene>
    <name evidence="1" type="ORF">pdam_00012404</name>
</gene>
<organism evidence="1 2">
    <name type="scientific">Pocillopora damicornis</name>
    <name type="common">Cauliflower coral</name>
    <name type="synonym">Millepora damicornis</name>
    <dbReference type="NCBI Taxonomy" id="46731"/>
    <lineage>
        <taxon>Eukaryota</taxon>
        <taxon>Metazoa</taxon>
        <taxon>Cnidaria</taxon>
        <taxon>Anthozoa</taxon>
        <taxon>Hexacorallia</taxon>
        <taxon>Scleractinia</taxon>
        <taxon>Astrocoeniina</taxon>
        <taxon>Pocilloporidae</taxon>
        <taxon>Pocillopora</taxon>
    </lineage>
</organism>
<keyword evidence="2" id="KW-1185">Reference proteome</keyword>
<accession>A0A3M6TZ28</accession>
<comment type="caution">
    <text evidence="1">The sequence shown here is derived from an EMBL/GenBank/DDBJ whole genome shotgun (WGS) entry which is preliminary data.</text>
</comment>
<evidence type="ECO:0000313" key="2">
    <source>
        <dbReference type="Proteomes" id="UP000275408"/>
    </source>
</evidence>
<protein>
    <submittedName>
        <fullName evidence="1">Uncharacterized protein</fullName>
    </submittedName>
</protein>
<dbReference type="Proteomes" id="UP000275408">
    <property type="component" value="Unassembled WGS sequence"/>
</dbReference>
<reference evidence="1 2" key="1">
    <citation type="journal article" date="2018" name="Sci. Rep.">
        <title>Comparative analysis of the Pocillopora damicornis genome highlights role of immune system in coral evolution.</title>
        <authorList>
            <person name="Cunning R."/>
            <person name="Bay R.A."/>
            <person name="Gillette P."/>
            <person name="Baker A.C."/>
            <person name="Traylor-Knowles N."/>
        </authorList>
    </citation>
    <scope>NUCLEOTIDE SEQUENCE [LARGE SCALE GENOMIC DNA]</scope>
    <source>
        <strain evidence="1">RSMAS</strain>
        <tissue evidence="1">Whole animal</tissue>
    </source>
</reference>
<evidence type="ECO:0000313" key="1">
    <source>
        <dbReference type="EMBL" id="RMX46650.1"/>
    </source>
</evidence>
<proteinExistence type="predicted"/>
<dbReference type="EMBL" id="RCHS01002616">
    <property type="protein sequence ID" value="RMX46650.1"/>
    <property type="molecule type" value="Genomic_DNA"/>
</dbReference>
<sequence length="99" mass="11307">MSKTFDSLYPVLMIQNLKAYGSSVASLNLSLSLEETKRLLLDPISNLRTNIIRIVGYSVRRITNEILEVKGLRPITKYQIIAIDPKFSKEEPVDRLEID</sequence>